<evidence type="ECO:0000313" key="3">
    <source>
        <dbReference type="Proteomes" id="UP000177383"/>
    </source>
</evidence>
<organism evidence="2 3">
    <name type="scientific">Candidatus Gottesmanbacteria bacterium RIFCSPHIGHO2_01_FULL_39_10</name>
    <dbReference type="NCBI Taxonomy" id="1798375"/>
    <lineage>
        <taxon>Bacteria</taxon>
        <taxon>Candidatus Gottesmaniibacteriota</taxon>
    </lineage>
</organism>
<accession>A0A1F5ZS00</accession>
<proteinExistence type="predicted"/>
<feature type="domain" description="DUF6487" evidence="1">
    <location>
        <begin position="5"/>
        <end position="58"/>
    </location>
</feature>
<sequence>MNTKCPECDGEMEEGLIADFIPAGATPPQWGTKLKWGGIRGVENKHEVKTYRCKSCGFLKSYAK</sequence>
<name>A0A1F5ZS00_9BACT</name>
<gene>
    <name evidence="2" type="ORF">A2773_04465</name>
</gene>
<evidence type="ECO:0000259" key="1">
    <source>
        <dbReference type="Pfam" id="PF20097"/>
    </source>
</evidence>
<dbReference type="Proteomes" id="UP000177383">
    <property type="component" value="Unassembled WGS sequence"/>
</dbReference>
<dbReference type="STRING" id="1798375.A2773_04465"/>
<protein>
    <recommendedName>
        <fullName evidence="1">DUF6487 domain-containing protein</fullName>
    </recommendedName>
</protein>
<comment type="caution">
    <text evidence="2">The sequence shown here is derived from an EMBL/GenBank/DDBJ whole genome shotgun (WGS) entry which is preliminary data.</text>
</comment>
<dbReference type="EMBL" id="MFJE01000005">
    <property type="protein sequence ID" value="OGG15115.1"/>
    <property type="molecule type" value="Genomic_DNA"/>
</dbReference>
<reference evidence="2 3" key="1">
    <citation type="journal article" date="2016" name="Nat. Commun.">
        <title>Thousands of microbial genomes shed light on interconnected biogeochemical processes in an aquifer system.</title>
        <authorList>
            <person name="Anantharaman K."/>
            <person name="Brown C.T."/>
            <person name="Hug L.A."/>
            <person name="Sharon I."/>
            <person name="Castelle C.J."/>
            <person name="Probst A.J."/>
            <person name="Thomas B.C."/>
            <person name="Singh A."/>
            <person name="Wilkins M.J."/>
            <person name="Karaoz U."/>
            <person name="Brodie E.L."/>
            <person name="Williams K.H."/>
            <person name="Hubbard S.S."/>
            <person name="Banfield J.F."/>
        </authorList>
    </citation>
    <scope>NUCLEOTIDE SEQUENCE [LARGE SCALE GENOMIC DNA]</scope>
</reference>
<evidence type="ECO:0000313" key="2">
    <source>
        <dbReference type="EMBL" id="OGG15115.1"/>
    </source>
</evidence>
<dbReference type="InterPro" id="IPR045504">
    <property type="entry name" value="DUF6487"/>
</dbReference>
<dbReference type="AlphaFoldDB" id="A0A1F5ZS00"/>
<dbReference type="Pfam" id="PF20097">
    <property type="entry name" value="DUF6487"/>
    <property type="match status" value="1"/>
</dbReference>